<dbReference type="GO" id="GO:0016255">
    <property type="term" value="P:attachment of GPI anchor to protein"/>
    <property type="evidence" value="ECO:0007669"/>
    <property type="project" value="InterPro"/>
</dbReference>
<proteinExistence type="predicted"/>
<dbReference type="AlphaFoldDB" id="A0A914P7F7"/>
<evidence type="ECO:0000313" key="2">
    <source>
        <dbReference type="WBParaSite" id="PDA_v2.g13903.t1"/>
    </source>
</evidence>
<sequence>MIDQNVDEEFNSPDVWNEISISAAYNLHLIFVHEENDNSRWGTVEASIVNEVNKMVNYLSDTVFFSVTTEHFWDLYHSDMISKKNNKRLSLNGGDMTNFITAIDKHSSPIVSSDPLLKLVFVLTNDGIEIDGIQ</sequence>
<dbReference type="Pfam" id="PF10510">
    <property type="entry name" value="PIG-S"/>
    <property type="match status" value="1"/>
</dbReference>
<organism evidence="1 2">
    <name type="scientific">Panagrolaimus davidi</name>
    <dbReference type="NCBI Taxonomy" id="227884"/>
    <lineage>
        <taxon>Eukaryota</taxon>
        <taxon>Metazoa</taxon>
        <taxon>Ecdysozoa</taxon>
        <taxon>Nematoda</taxon>
        <taxon>Chromadorea</taxon>
        <taxon>Rhabditida</taxon>
        <taxon>Tylenchina</taxon>
        <taxon>Panagrolaimomorpha</taxon>
        <taxon>Panagrolaimoidea</taxon>
        <taxon>Panagrolaimidae</taxon>
        <taxon>Panagrolaimus</taxon>
    </lineage>
</organism>
<dbReference type="WBParaSite" id="PDA_v2.g13903.t1">
    <property type="protein sequence ID" value="PDA_v2.g13903.t1"/>
    <property type="gene ID" value="PDA_v2.g13903"/>
</dbReference>
<accession>A0A914P7F7</accession>
<reference evidence="2" key="1">
    <citation type="submission" date="2022-11" db="UniProtKB">
        <authorList>
            <consortium name="WormBaseParasite"/>
        </authorList>
    </citation>
    <scope>IDENTIFICATION</scope>
</reference>
<protein>
    <submittedName>
        <fullName evidence="2">Uncharacterized protein</fullName>
    </submittedName>
</protein>
<dbReference type="GO" id="GO:0042765">
    <property type="term" value="C:GPI-anchor transamidase complex"/>
    <property type="evidence" value="ECO:0007669"/>
    <property type="project" value="InterPro"/>
</dbReference>
<evidence type="ECO:0000313" key="1">
    <source>
        <dbReference type="Proteomes" id="UP000887578"/>
    </source>
</evidence>
<dbReference type="InterPro" id="IPR019540">
    <property type="entry name" value="PtdIno-glycan_biosynth_class_S"/>
</dbReference>
<keyword evidence="1" id="KW-1185">Reference proteome</keyword>
<dbReference type="Proteomes" id="UP000887578">
    <property type="component" value="Unplaced"/>
</dbReference>
<name>A0A914P7F7_9BILA</name>